<proteinExistence type="predicted"/>
<reference evidence="1" key="1">
    <citation type="submission" date="2014-05" db="EMBL/GenBank/DDBJ databases">
        <authorList>
            <person name="Chronopoulou M."/>
        </authorList>
    </citation>
    <scope>NUCLEOTIDE SEQUENCE</scope>
    <source>
        <tissue evidence="1">Whole organism</tissue>
    </source>
</reference>
<dbReference type="AlphaFoldDB" id="A0A0K2UD00"/>
<organism evidence="1">
    <name type="scientific">Lepeophtheirus salmonis</name>
    <name type="common">Salmon louse</name>
    <name type="synonym">Caligus salmonis</name>
    <dbReference type="NCBI Taxonomy" id="72036"/>
    <lineage>
        <taxon>Eukaryota</taxon>
        <taxon>Metazoa</taxon>
        <taxon>Ecdysozoa</taxon>
        <taxon>Arthropoda</taxon>
        <taxon>Crustacea</taxon>
        <taxon>Multicrustacea</taxon>
        <taxon>Hexanauplia</taxon>
        <taxon>Copepoda</taxon>
        <taxon>Siphonostomatoida</taxon>
        <taxon>Caligidae</taxon>
        <taxon>Lepeophtheirus</taxon>
    </lineage>
</organism>
<dbReference type="EMBL" id="HACA01018762">
    <property type="protein sequence ID" value="CDW36123.1"/>
    <property type="molecule type" value="Transcribed_RNA"/>
</dbReference>
<evidence type="ECO:0000313" key="1">
    <source>
        <dbReference type="EMBL" id="CDW36123.1"/>
    </source>
</evidence>
<accession>A0A0K2UD00</accession>
<name>A0A0K2UD00_LEPSM</name>
<protein>
    <submittedName>
        <fullName evidence="1">Uncharacterized protein</fullName>
    </submittedName>
</protein>
<sequence length="27" mass="3219">MKLIIQFYLWQITEDLILQNLGNIINA</sequence>